<feature type="domain" description="HD" evidence="1">
    <location>
        <begin position="30"/>
        <end position="104"/>
    </location>
</feature>
<evidence type="ECO:0000259" key="1">
    <source>
        <dbReference type="Pfam" id="PF01966"/>
    </source>
</evidence>
<organism evidence="2 3">
    <name type="scientific">Telmatocola sphagniphila</name>
    <dbReference type="NCBI Taxonomy" id="1123043"/>
    <lineage>
        <taxon>Bacteria</taxon>
        <taxon>Pseudomonadati</taxon>
        <taxon>Planctomycetota</taxon>
        <taxon>Planctomycetia</taxon>
        <taxon>Gemmatales</taxon>
        <taxon>Gemmataceae</taxon>
    </lineage>
</organism>
<reference evidence="2" key="1">
    <citation type="submission" date="2021-05" db="EMBL/GenBank/DDBJ databases">
        <title>Complete genome sequence of the cellulolytic planctomycete Telmatocola sphagniphila SP2T and characterization of the first cellulase from planctomycetes.</title>
        <authorList>
            <person name="Rakitin A.L."/>
            <person name="Beletsky A.V."/>
            <person name="Naumoff D.G."/>
            <person name="Kulichevskaya I.S."/>
            <person name="Mardanov A.V."/>
            <person name="Ravin N.V."/>
            <person name="Dedysh S.N."/>
        </authorList>
    </citation>
    <scope>NUCLEOTIDE SEQUENCE</scope>
    <source>
        <strain evidence="2">SP2T</strain>
    </source>
</reference>
<protein>
    <submittedName>
        <fullName evidence="2">HD domain-containing protein</fullName>
    </submittedName>
</protein>
<dbReference type="InterPro" id="IPR052567">
    <property type="entry name" value="OP_Dioxygenase"/>
</dbReference>
<dbReference type="CDD" id="cd00077">
    <property type="entry name" value="HDc"/>
    <property type="match status" value="1"/>
</dbReference>
<name>A0A8E6ETH8_9BACT</name>
<dbReference type="SUPFAM" id="SSF109604">
    <property type="entry name" value="HD-domain/PDEase-like"/>
    <property type="match status" value="1"/>
</dbReference>
<gene>
    <name evidence="2" type="ORF">KIH39_14755</name>
</gene>
<dbReference type="EMBL" id="CP074694">
    <property type="protein sequence ID" value="QVL30115.1"/>
    <property type="molecule type" value="Genomic_DNA"/>
</dbReference>
<dbReference type="InterPro" id="IPR006674">
    <property type="entry name" value="HD_domain"/>
</dbReference>
<keyword evidence="3" id="KW-1185">Reference proteome</keyword>
<dbReference type="PANTHER" id="PTHR40202:SF1">
    <property type="entry name" value="HD DOMAIN-CONTAINING PROTEIN"/>
    <property type="match status" value="1"/>
</dbReference>
<evidence type="ECO:0000313" key="2">
    <source>
        <dbReference type="EMBL" id="QVL30115.1"/>
    </source>
</evidence>
<accession>A0A8E6ETH8</accession>
<sequence length="185" mass="20629">MHDCVNEIFELFANRGQKLYFGEEISEEAHALQAAYQAEKAGESDAVVVAALLHDIGHLLHGMSENIADQGIDGKHEDAGEEWLKSYLGPEVTEPVRLHVEAKRYLCAIDPRYQAALSPASQLSLQLQGGPLNAEERAKFEENPYYRSAVKVRGYDDQAKIVGLEVPTIEHYREKIEGLLRPICA</sequence>
<dbReference type="AlphaFoldDB" id="A0A8E6ETH8"/>
<evidence type="ECO:0000313" key="3">
    <source>
        <dbReference type="Proteomes" id="UP000676194"/>
    </source>
</evidence>
<dbReference type="Pfam" id="PF01966">
    <property type="entry name" value="HD"/>
    <property type="match status" value="1"/>
</dbReference>
<dbReference type="RefSeq" id="WP_213493999.1">
    <property type="nucleotide sequence ID" value="NZ_CP074694.1"/>
</dbReference>
<proteinExistence type="predicted"/>
<dbReference type="KEGG" id="tsph:KIH39_14755"/>
<dbReference type="PANTHER" id="PTHR40202">
    <property type="match status" value="1"/>
</dbReference>
<dbReference type="InterPro" id="IPR003607">
    <property type="entry name" value="HD/PDEase_dom"/>
</dbReference>
<dbReference type="Gene3D" id="1.10.3210.10">
    <property type="entry name" value="Hypothetical protein af1432"/>
    <property type="match status" value="1"/>
</dbReference>
<dbReference type="Proteomes" id="UP000676194">
    <property type="component" value="Chromosome"/>
</dbReference>